<evidence type="ECO:0000256" key="5">
    <source>
        <dbReference type="ARBA" id="ARBA00022737"/>
    </source>
</evidence>
<dbReference type="STRING" id="5599.A0A177DCY8"/>
<dbReference type="SUPFAM" id="SSF57850">
    <property type="entry name" value="RING/U-box"/>
    <property type="match status" value="1"/>
</dbReference>
<dbReference type="GO" id="GO:0061630">
    <property type="term" value="F:ubiquitin protein ligase activity"/>
    <property type="evidence" value="ECO:0007669"/>
    <property type="project" value="UniProtKB-EC"/>
</dbReference>
<keyword evidence="7" id="KW-0833">Ubl conjugation pathway</keyword>
<evidence type="ECO:0000256" key="3">
    <source>
        <dbReference type="ARBA" id="ARBA00022679"/>
    </source>
</evidence>
<name>A0A177DCY8_ALTAL</name>
<dbReference type="OMA" id="TRTCFIH"/>
<evidence type="ECO:0000256" key="2">
    <source>
        <dbReference type="ARBA" id="ARBA00012251"/>
    </source>
</evidence>
<dbReference type="InterPro" id="IPR044066">
    <property type="entry name" value="TRIAD_supradom"/>
</dbReference>
<dbReference type="PROSITE" id="PS51873">
    <property type="entry name" value="TRIAD"/>
    <property type="match status" value="1"/>
</dbReference>
<dbReference type="AlphaFoldDB" id="A0A177DCY8"/>
<proteinExistence type="predicted"/>
<dbReference type="Pfam" id="PF01485">
    <property type="entry name" value="IBR"/>
    <property type="match status" value="1"/>
</dbReference>
<evidence type="ECO:0000256" key="8">
    <source>
        <dbReference type="ARBA" id="ARBA00022833"/>
    </source>
</evidence>
<comment type="catalytic activity">
    <reaction evidence="1">
        <text>[E2 ubiquitin-conjugating enzyme]-S-ubiquitinyl-L-cysteine + [acceptor protein]-L-lysine = [E2 ubiquitin-conjugating enzyme]-L-cysteine + [acceptor protein]-N(6)-ubiquitinyl-L-lysine.</text>
        <dbReference type="EC" id="2.3.2.31"/>
    </reaction>
</comment>
<keyword evidence="3" id="KW-0808">Transferase</keyword>
<dbReference type="GO" id="GO:0008270">
    <property type="term" value="F:zinc ion binding"/>
    <property type="evidence" value="ECO:0007669"/>
    <property type="project" value="UniProtKB-KW"/>
</dbReference>
<keyword evidence="6" id="KW-0863">Zinc-finger</keyword>
<evidence type="ECO:0000256" key="4">
    <source>
        <dbReference type="ARBA" id="ARBA00022723"/>
    </source>
</evidence>
<dbReference type="EC" id="2.3.2.31" evidence="2"/>
<dbReference type="GeneID" id="29114822"/>
<reference evidence="10 11" key="1">
    <citation type="submission" date="2016-05" db="EMBL/GenBank/DDBJ databases">
        <title>Comparative analysis of secretome profiles of manganese(II)-oxidizing ascomycete fungi.</title>
        <authorList>
            <consortium name="DOE Joint Genome Institute"/>
            <person name="Zeiner C.A."/>
            <person name="Purvine S.O."/>
            <person name="Zink E.M."/>
            <person name="Wu S."/>
            <person name="Pasa-Tolic L."/>
            <person name="Chaput D.L."/>
            <person name="Haridas S."/>
            <person name="Grigoriev I.V."/>
            <person name="Santelli C.M."/>
            <person name="Hansel C.M."/>
        </authorList>
    </citation>
    <scope>NUCLEOTIDE SEQUENCE [LARGE SCALE GENOMIC DNA]</scope>
    <source>
        <strain evidence="10 11">SRC1lrK2f</strain>
    </source>
</reference>
<sequence>MGKRIRKRDPHTPRKKKVARYHCLTCGETKHERHFADFNPSAECEHLINTCNSCLKRYVDTQIEDANVRIGGDDNKTFGIRCPECPAIMKADDIKTAASENMFARFEKVERIHIGNNTPGWRWCQASSCDEGQVHGETPDDDESKTAKEEPDTTDICKCRKCGALSCVPCDRPYHRGESCKAYQLRIKGHVDEEDEALRVIGSITQPCPECGVRILKDGGCDDMECK</sequence>
<dbReference type="RefSeq" id="XP_018382498.1">
    <property type="nucleotide sequence ID" value="XM_018529228.1"/>
</dbReference>
<organism evidence="10 11">
    <name type="scientific">Alternaria alternata</name>
    <name type="common">Alternaria rot fungus</name>
    <name type="synonym">Torula alternata</name>
    <dbReference type="NCBI Taxonomy" id="5599"/>
    <lineage>
        <taxon>Eukaryota</taxon>
        <taxon>Fungi</taxon>
        <taxon>Dikarya</taxon>
        <taxon>Ascomycota</taxon>
        <taxon>Pezizomycotina</taxon>
        <taxon>Dothideomycetes</taxon>
        <taxon>Pleosporomycetidae</taxon>
        <taxon>Pleosporales</taxon>
        <taxon>Pleosporineae</taxon>
        <taxon>Pleosporaceae</taxon>
        <taxon>Alternaria</taxon>
        <taxon>Alternaria sect. Alternaria</taxon>
        <taxon>Alternaria alternata complex</taxon>
    </lineage>
</organism>
<dbReference type="InterPro" id="IPR002867">
    <property type="entry name" value="IBR_dom"/>
</dbReference>
<protein>
    <recommendedName>
        <fullName evidence="2">RBR-type E3 ubiquitin transferase</fullName>
        <ecNumber evidence="2">2.3.2.31</ecNumber>
    </recommendedName>
</protein>
<dbReference type="Gene3D" id="3.30.40.10">
    <property type="entry name" value="Zinc/RING finger domain, C3HC4 (zinc finger)"/>
    <property type="match status" value="1"/>
</dbReference>
<dbReference type="InterPro" id="IPR031127">
    <property type="entry name" value="E3_UB_ligase_RBR"/>
</dbReference>
<evidence type="ECO:0000256" key="1">
    <source>
        <dbReference type="ARBA" id="ARBA00001798"/>
    </source>
</evidence>
<dbReference type="Proteomes" id="UP000077248">
    <property type="component" value="Unassembled WGS sequence"/>
</dbReference>
<dbReference type="KEGG" id="aalt:CC77DRAFT_1075374"/>
<keyword evidence="5" id="KW-0677">Repeat</keyword>
<dbReference type="CDD" id="cd20335">
    <property type="entry name" value="BRcat_RBR"/>
    <property type="match status" value="1"/>
</dbReference>
<evidence type="ECO:0000256" key="6">
    <source>
        <dbReference type="ARBA" id="ARBA00022771"/>
    </source>
</evidence>
<dbReference type="EMBL" id="KV441487">
    <property type="protein sequence ID" value="OAG17077.1"/>
    <property type="molecule type" value="Genomic_DNA"/>
</dbReference>
<evidence type="ECO:0000259" key="9">
    <source>
        <dbReference type="PROSITE" id="PS51873"/>
    </source>
</evidence>
<keyword evidence="4" id="KW-0479">Metal-binding</keyword>
<evidence type="ECO:0000313" key="10">
    <source>
        <dbReference type="EMBL" id="OAG17077.1"/>
    </source>
</evidence>
<accession>A0A177DCY8</accession>
<keyword evidence="8" id="KW-0862">Zinc</keyword>
<feature type="domain" description="RING-type" evidence="9">
    <location>
        <begin position="19"/>
        <end position="227"/>
    </location>
</feature>
<evidence type="ECO:0000256" key="7">
    <source>
        <dbReference type="ARBA" id="ARBA00022786"/>
    </source>
</evidence>
<gene>
    <name evidence="10" type="ORF">CC77DRAFT_1075374</name>
</gene>
<dbReference type="GO" id="GO:0016567">
    <property type="term" value="P:protein ubiquitination"/>
    <property type="evidence" value="ECO:0007669"/>
    <property type="project" value="InterPro"/>
</dbReference>
<keyword evidence="11" id="KW-1185">Reference proteome</keyword>
<dbReference type="Gene3D" id="1.20.120.1750">
    <property type="match status" value="1"/>
</dbReference>
<evidence type="ECO:0000313" key="11">
    <source>
        <dbReference type="Proteomes" id="UP000077248"/>
    </source>
</evidence>
<dbReference type="PANTHER" id="PTHR11685">
    <property type="entry name" value="RBR FAMILY RING FINGER AND IBR DOMAIN-CONTAINING"/>
    <property type="match status" value="1"/>
</dbReference>
<dbReference type="InterPro" id="IPR013083">
    <property type="entry name" value="Znf_RING/FYVE/PHD"/>
</dbReference>
<dbReference type="VEuPathDB" id="FungiDB:CC77DRAFT_1075374"/>